<sequence>MGFYTKFSDQDLIESYNNQIDYQGKATKELLDEITSRGTFEDFQAKIENQKTLLNERNRIIREIHQHYLNKSSQEECFSLLHSELISLTEIKMLVETKYTDIHQNIENLKVDSDTILKSFLGIIVASVLSTFAITLLLYFVNSLLVFNFFLLIPAYIINYFIIFLITNKTRDNLAVFIATFLATVLNLIFFIVLISQ</sequence>
<keyword evidence="3" id="KW-1185">Reference proteome</keyword>
<proteinExistence type="predicted"/>
<evidence type="ECO:0000313" key="3">
    <source>
        <dbReference type="Proteomes" id="UP001210978"/>
    </source>
</evidence>
<organism evidence="2 3">
    <name type="scientific">Chryseobacterium camelliae</name>
    <dbReference type="NCBI Taxonomy" id="1265445"/>
    <lineage>
        <taxon>Bacteria</taxon>
        <taxon>Pseudomonadati</taxon>
        <taxon>Bacteroidota</taxon>
        <taxon>Flavobacteriia</taxon>
        <taxon>Flavobacteriales</taxon>
        <taxon>Weeksellaceae</taxon>
        <taxon>Chryseobacterium group</taxon>
        <taxon>Chryseobacterium</taxon>
    </lineage>
</organism>
<keyword evidence="1" id="KW-1133">Transmembrane helix</keyword>
<evidence type="ECO:0008006" key="4">
    <source>
        <dbReference type="Google" id="ProtNLM"/>
    </source>
</evidence>
<accession>A0ABY7QIZ9</accession>
<protein>
    <recommendedName>
        <fullName evidence="4">VIT family protein</fullName>
    </recommendedName>
</protein>
<feature type="transmembrane region" description="Helical" evidence="1">
    <location>
        <begin position="120"/>
        <end position="141"/>
    </location>
</feature>
<reference evidence="2 3" key="1">
    <citation type="submission" date="2023-01" db="EMBL/GenBank/DDBJ databases">
        <title>Complete genome of Chryseobacterium camelliae VAN22-5A.</title>
        <authorList>
            <person name="Zong G."/>
            <person name="Cao G."/>
        </authorList>
    </citation>
    <scope>NUCLEOTIDE SEQUENCE [LARGE SCALE GENOMIC DNA]</scope>
    <source>
        <strain evidence="2 3">VAN22-5A</strain>
    </source>
</reference>
<evidence type="ECO:0000313" key="2">
    <source>
        <dbReference type="EMBL" id="WBV59617.1"/>
    </source>
</evidence>
<feature type="transmembrane region" description="Helical" evidence="1">
    <location>
        <begin position="174"/>
        <end position="195"/>
    </location>
</feature>
<gene>
    <name evidence="2" type="ORF">PFY12_11180</name>
</gene>
<dbReference type="RefSeq" id="WP_271148004.1">
    <property type="nucleotide sequence ID" value="NZ_CP115859.1"/>
</dbReference>
<name>A0ABY7QIZ9_9FLAO</name>
<dbReference type="EMBL" id="CP115859">
    <property type="protein sequence ID" value="WBV59617.1"/>
    <property type="molecule type" value="Genomic_DNA"/>
</dbReference>
<feature type="transmembrane region" description="Helical" evidence="1">
    <location>
        <begin position="147"/>
        <end position="167"/>
    </location>
</feature>
<keyword evidence="1" id="KW-0472">Membrane</keyword>
<dbReference type="Proteomes" id="UP001210978">
    <property type="component" value="Chromosome"/>
</dbReference>
<evidence type="ECO:0000256" key="1">
    <source>
        <dbReference type="SAM" id="Phobius"/>
    </source>
</evidence>
<keyword evidence="1" id="KW-0812">Transmembrane</keyword>